<evidence type="ECO:0000256" key="5">
    <source>
        <dbReference type="ARBA" id="ARBA00023180"/>
    </source>
</evidence>
<dbReference type="EMBL" id="JADWDJ010000007">
    <property type="protein sequence ID" value="KAG5277734.1"/>
    <property type="molecule type" value="Genomic_DNA"/>
</dbReference>
<dbReference type="InterPro" id="IPR036179">
    <property type="entry name" value="Ig-like_dom_sf"/>
</dbReference>
<dbReference type="InterPro" id="IPR003597">
    <property type="entry name" value="Ig_C1-set"/>
</dbReference>
<evidence type="ECO:0000256" key="6">
    <source>
        <dbReference type="ARBA" id="ARBA00023319"/>
    </source>
</evidence>
<dbReference type="GO" id="GO:0009897">
    <property type="term" value="C:external side of plasma membrane"/>
    <property type="evidence" value="ECO:0007669"/>
    <property type="project" value="TreeGrafter"/>
</dbReference>
<dbReference type="Pfam" id="PF22705">
    <property type="entry name" value="C2-set_3"/>
    <property type="match status" value="1"/>
</dbReference>
<dbReference type="SMART" id="SM00409">
    <property type="entry name" value="IG"/>
    <property type="match status" value="1"/>
</dbReference>
<sequence>MMTGLSHFCFSPLTYLWILFLCGGVACAPTGNFKLVGPGGPLVAVAGQDLVLPCSLSGRDAVDDAEQLSVVWYRLKGSTQTHIHSHGDGKDQNEDQDPAYRGRTALLLDEVAAGNVSLRLSAVRLSDAGRYQCTADAGDGNHDNVDVEVQVEAIGTTPAIFTDRRGKTQLSLRCVSSGWSPAPAVDWLDAKGRSLPAEPTETWLEPEGFRVERRLLVDKKWNDSSSYHCKVSHMGLVKETQKNVTDDEPAFNQKYIIPIVCSAVTALVVVITTSRRSGGLGERGARCVMRHFRGRAHRNEFPMTAPVASRPS</sequence>
<dbReference type="Gene3D" id="2.60.40.10">
    <property type="entry name" value="Immunoglobulins"/>
    <property type="match status" value="2"/>
</dbReference>
<dbReference type="GO" id="GO:1903037">
    <property type="term" value="P:regulation of leukocyte cell-cell adhesion"/>
    <property type="evidence" value="ECO:0007669"/>
    <property type="project" value="UniProtKB-ARBA"/>
</dbReference>
<evidence type="ECO:0000256" key="2">
    <source>
        <dbReference type="ARBA" id="ARBA00022729"/>
    </source>
</evidence>
<keyword evidence="5" id="KW-0325">Glycoprotein</keyword>
<keyword evidence="10" id="KW-1185">Reference proteome</keyword>
<proteinExistence type="predicted"/>
<gene>
    <name evidence="9" type="ORF">AALO_G00090810</name>
</gene>
<evidence type="ECO:0000256" key="1">
    <source>
        <dbReference type="ARBA" id="ARBA00004370"/>
    </source>
</evidence>
<dbReference type="AlphaFoldDB" id="A0AAV6GTB6"/>
<dbReference type="Pfam" id="PF07686">
    <property type="entry name" value="V-set"/>
    <property type="match status" value="1"/>
</dbReference>
<accession>A0AAV6GTB6</accession>
<evidence type="ECO:0000313" key="9">
    <source>
        <dbReference type="EMBL" id="KAG5277734.1"/>
    </source>
</evidence>
<dbReference type="PANTHER" id="PTHR24100">
    <property type="entry name" value="BUTYROPHILIN"/>
    <property type="match status" value="1"/>
</dbReference>
<dbReference type="InterPro" id="IPR013783">
    <property type="entry name" value="Ig-like_fold"/>
</dbReference>
<dbReference type="GO" id="GO:0050863">
    <property type="term" value="P:regulation of T cell activation"/>
    <property type="evidence" value="ECO:0007669"/>
    <property type="project" value="UniProtKB-ARBA"/>
</dbReference>
<organism evidence="9 10">
    <name type="scientific">Alosa alosa</name>
    <name type="common">allis shad</name>
    <dbReference type="NCBI Taxonomy" id="278164"/>
    <lineage>
        <taxon>Eukaryota</taxon>
        <taxon>Metazoa</taxon>
        <taxon>Chordata</taxon>
        <taxon>Craniata</taxon>
        <taxon>Vertebrata</taxon>
        <taxon>Euteleostomi</taxon>
        <taxon>Actinopterygii</taxon>
        <taxon>Neopterygii</taxon>
        <taxon>Teleostei</taxon>
        <taxon>Clupei</taxon>
        <taxon>Clupeiformes</taxon>
        <taxon>Clupeoidei</taxon>
        <taxon>Clupeidae</taxon>
        <taxon>Alosa</taxon>
    </lineage>
</organism>
<dbReference type="GO" id="GO:0050852">
    <property type="term" value="P:T cell receptor signaling pathway"/>
    <property type="evidence" value="ECO:0007669"/>
    <property type="project" value="TreeGrafter"/>
</dbReference>
<reference evidence="9" key="1">
    <citation type="submission" date="2020-10" db="EMBL/GenBank/DDBJ databases">
        <title>Chromosome-scale genome assembly of the Allis shad, Alosa alosa.</title>
        <authorList>
            <person name="Margot Z."/>
            <person name="Christophe K."/>
            <person name="Cabau C."/>
            <person name="Louis A."/>
            <person name="Berthelot C."/>
            <person name="Parey E."/>
            <person name="Roest Crollius H."/>
            <person name="Montfort J."/>
            <person name="Robinson-Rechavi M."/>
            <person name="Bucao C."/>
            <person name="Bouchez O."/>
            <person name="Gislard M."/>
            <person name="Lluch J."/>
            <person name="Milhes M."/>
            <person name="Lampietro C."/>
            <person name="Lopez Roques C."/>
            <person name="Donnadieu C."/>
            <person name="Braasch I."/>
            <person name="Desvignes T."/>
            <person name="Postlethwait J."/>
            <person name="Bobe J."/>
            <person name="Guiguen Y."/>
        </authorList>
    </citation>
    <scope>NUCLEOTIDE SEQUENCE</scope>
    <source>
        <strain evidence="9">M-15738</strain>
        <tissue evidence="9">Blood</tissue>
    </source>
</reference>
<dbReference type="InterPro" id="IPR050504">
    <property type="entry name" value="IgSF_BTN/MOG"/>
</dbReference>
<evidence type="ECO:0000313" key="10">
    <source>
        <dbReference type="Proteomes" id="UP000823561"/>
    </source>
</evidence>
<keyword evidence="3" id="KW-0472">Membrane</keyword>
<keyword evidence="6" id="KW-0393">Immunoglobulin domain</keyword>
<dbReference type="InterPro" id="IPR053896">
    <property type="entry name" value="BTN3A2-like_Ig-C"/>
</dbReference>
<feature type="chain" id="PRO_5043529208" description="Ig-like domain-containing protein" evidence="7">
    <location>
        <begin position="28"/>
        <end position="312"/>
    </location>
</feature>
<comment type="caution">
    <text evidence="9">The sequence shown here is derived from an EMBL/GenBank/DDBJ whole genome shotgun (WGS) entry which is preliminary data.</text>
</comment>
<dbReference type="SMART" id="SM00407">
    <property type="entry name" value="IGc1"/>
    <property type="match status" value="1"/>
</dbReference>
<feature type="signal peptide" evidence="7">
    <location>
        <begin position="1"/>
        <end position="27"/>
    </location>
</feature>
<dbReference type="InterPro" id="IPR007110">
    <property type="entry name" value="Ig-like_dom"/>
</dbReference>
<comment type="subcellular location">
    <subcellularLocation>
        <location evidence="1">Membrane</location>
    </subcellularLocation>
</comment>
<evidence type="ECO:0000256" key="3">
    <source>
        <dbReference type="ARBA" id="ARBA00023136"/>
    </source>
</evidence>
<name>A0AAV6GTB6_9TELE</name>
<dbReference type="SMART" id="SM00408">
    <property type="entry name" value="IGc2"/>
    <property type="match status" value="1"/>
</dbReference>
<dbReference type="SUPFAM" id="SSF48726">
    <property type="entry name" value="Immunoglobulin"/>
    <property type="match status" value="2"/>
</dbReference>
<feature type="domain" description="Ig-like" evidence="8">
    <location>
        <begin position="29"/>
        <end position="152"/>
    </location>
</feature>
<protein>
    <recommendedName>
        <fullName evidence="8">Ig-like domain-containing protein</fullName>
    </recommendedName>
</protein>
<evidence type="ECO:0000256" key="7">
    <source>
        <dbReference type="SAM" id="SignalP"/>
    </source>
</evidence>
<dbReference type="InterPro" id="IPR003006">
    <property type="entry name" value="Ig/MHC_CS"/>
</dbReference>
<dbReference type="SMART" id="SM00406">
    <property type="entry name" value="IGv"/>
    <property type="match status" value="1"/>
</dbReference>
<evidence type="ECO:0000259" key="8">
    <source>
        <dbReference type="PROSITE" id="PS50835"/>
    </source>
</evidence>
<keyword evidence="2 7" id="KW-0732">Signal</keyword>
<dbReference type="InterPro" id="IPR003598">
    <property type="entry name" value="Ig_sub2"/>
</dbReference>
<dbReference type="PROSITE" id="PS50835">
    <property type="entry name" value="IG_LIKE"/>
    <property type="match status" value="2"/>
</dbReference>
<keyword evidence="4" id="KW-1015">Disulfide bond</keyword>
<evidence type="ECO:0000256" key="4">
    <source>
        <dbReference type="ARBA" id="ARBA00023157"/>
    </source>
</evidence>
<feature type="domain" description="Ig-like" evidence="8">
    <location>
        <begin position="166"/>
        <end position="245"/>
    </location>
</feature>
<dbReference type="PROSITE" id="PS00290">
    <property type="entry name" value="IG_MHC"/>
    <property type="match status" value="1"/>
</dbReference>
<dbReference type="InterPro" id="IPR003599">
    <property type="entry name" value="Ig_sub"/>
</dbReference>
<dbReference type="GO" id="GO:0001817">
    <property type="term" value="P:regulation of cytokine production"/>
    <property type="evidence" value="ECO:0007669"/>
    <property type="project" value="TreeGrafter"/>
</dbReference>
<dbReference type="InterPro" id="IPR013106">
    <property type="entry name" value="Ig_V-set"/>
</dbReference>
<dbReference type="GO" id="GO:0005102">
    <property type="term" value="F:signaling receptor binding"/>
    <property type="evidence" value="ECO:0007669"/>
    <property type="project" value="TreeGrafter"/>
</dbReference>
<dbReference type="FunFam" id="2.60.40.10:FF:000142">
    <property type="entry name" value="V-set domain-containing T-cell activation inhibitor 1"/>
    <property type="match status" value="1"/>
</dbReference>
<dbReference type="Proteomes" id="UP000823561">
    <property type="component" value="Chromosome 7"/>
</dbReference>